<dbReference type="Proteomes" id="UP000278792">
    <property type="component" value="Unassembled WGS sequence"/>
</dbReference>
<dbReference type="Pfam" id="PF00892">
    <property type="entry name" value="EamA"/>
    <property type="match status" value="2"/>
</dbReference>
<keyword evidence="1" id="KW-0472">Membrane</keyword>
<feature type="transmembrane region" description="Helical" evidence="1">
    <location>
        <begin position="204"/>
        <end position="224"/>
    </location>
</feature>
<feature type="transmembrane region" description="Helical" evidence="1">
    <location>
        <begin position="37"/>
        <end position="56"/>
    </location>
</feature>
<dbReference type="InterPro" id="IPR037185">
    <property type="entry name" value="EmrE-like"/>
</dbReference>
<dbReference type="SUPFAM" id="SSF103481">
    <property type="entry name" value="Multidrug resistance efflux transporter EmrE"/>
    <property type="match status" value="2"/>
</dbReference>
<dbReference type="EMBL" id="RKIK01000002">
    <property type="protein sequence ID" value="ROV62409.1"/>
    <property type="molecule type" value="Genomic_DNA"/>
</dbReference>
<comment type="caution">
    <text evidence="3">The sequence shown here is derived from an EMBL/GenBank/DDBJ whole genome shotgun (WGS) entry which is preliminary data.</text>
</comment>
<name>A0A3N3E754_9VIBR</name>
<gene>
    <name evidence="3" type="ORF">EGH82_01130</name>
</gene>
<evidence type="ECO:0000313" key="4">
    <source>
        <dbReference type="Proteomes" id="UP000278792"/>
    </source>
</evidence>
<evidence type="ECO:0000259" key="2">
    <source>
        <dbReference type="Pfam" id="PF00892"/>
    </source>
</evidence>
<dbReference type="PANTHER" id="PTHR22911">
    <property type="entry name" value="ACYL-MALONYL CONDENSING ENZYME-RELATED"/>
    <property type="match status" value="1"/>
</dbReference>
<dbReference type="InterPro" id="IPR000620">
    <property type="entry name" value="EamA_dom"/>
</dbReference>
<accession>A0A3N3E754</accession>
<sequence>MQWSAASFAILLLVVGNLAASLSDVAVKLLNGEISSFQYVFMRQLLSVLIILPLWWKQPASQRALTAPGVIGIRAVLIMVGSGCMMIAITHLPLATANAVFYAAPLIMLPLSVWILKEIPPLAKVLATSIGFVGVLMVLRPSQFHWAAWFALGTATTLAVFNILARKLPPEQPVITTLFWTSVMTVPLSGIMAALYWQPITLEQVGLVALSAGLILTYNGLAVMAYRKAPAGQIALAEYSGLVFVVIIGIWGFNEIPDSLTTLGIAMIILPLLPYREILQRRSIRRAK</sequence>
<evidence type="ECO:0000256" key="1">
    <source>
        <dbReference type="SAM" id="Phobius"/>
    </source>
</evidence>
<evidence type="ECO:0000313" key="3">
    <source>
        <dbReference type="EMBL" id="ROV62409.1"/>
    </source>
</evidence>
<feature type="domain" description="EamA" evidence="2">
    <location>
        <begin position="146"/>
        <end position="270"/>
    </location>
</feature>
<reference evidence="3 4" key="1">
    <citation type="submission" date="2018-11" db="EMBL/GenBank/DDBJ databases">
        <title>Vibrio ponticus strain CAIM 1751 pathogenic for the snapper Lutjanus guttatus.</title>
        <authorList>
            <person name="Soto-Rodriguez S."/>
            <person name="Lozano-Olvera R."/>
            <person name="Gomez-Gil B."/>
        </authorList>
    </citation>
    <scope>NUCLEOTIDE SEQUENCE [LARGE SCALE GENOMIC DNA]</scope>
    <source>
        <strain evidence="3 4">CAIM 1751</strain>
    </source>
</reference>
<keyword evidence="1" id="KW-0812">Transmembrane</keyword>
<organism evidence="3 4">
    <name type="scientific">Vibrio ponticus</name>
    <dbReference type="NCBI Taxonomy" id="265668"/>
    <lineage>
        <taxon>Bacteria</taxon>
        <taxon>Pseudomonadati</taxon>
        <taxon>Pseudomonadota</taxon>
        <taxon>Gammaproteobacteria</taxon>
        <taxon>Vibrionales</taxon>
        <taxon>Vibrionaceae</taxon>
        <taxon>Vibrio</taxon>
    </lineage>
</organism>
<feature type="transmembrane region" description="Helical" evidence="1">
    <location>
        <begin position="236"/>
        <end position="254"/>
    </location>
</feature>
<dbReference type="GO" id="GO:0016020">
    <property type="term" value="C:membrane"/>
    <property type="evidence" value="ECO:0007669"/>
    <property type="project" value="InterPro"/>
</dbReference>
<protein>
    <submittedName>
        <fullName evidence="3">DMT family transporter</fullName>
    </submittedName>
</protein>
<feature type="transmembrane region" description="Helical" evidence="1">
    <location>
        <begin position="122"/>
        <end position="140"/>
    </location>
</feature>
<dbReference type="AlphaFoldDB" id="A0A3N3E754"/>
<keyword evidence="1" id="KW-1133">Transmembrane helix</keyword>
<proteinExistence type="predicted"/>
<feature type="transmembrane region" description="Helical" evidence="1">
    <location>
        <begin position="68"/>
        <end position="89"/>
    </location>
</feature>
<feature type="domain" description="EamA" evidence="2">
    <location>
        <begin position="8"/>
        <end position="139"/>
    </location>
</feature>
<dbReference type="PANTHER" id="PTHR22911:SF103">
    <property type="entry name" value="BLR2811 PROTEIN"/>
    <property type="match status" value="1"/>
</dbReference>
<feature type="transmembrane region" description="Helical" evidence="1">
    <location>
        <begin position="146"/>
        <end position="165"/>
    </location>
</feature>
<feature type="transmembrane region" description="Helical" evidence="1">
    <location>
        <begin position="177"/>
        <end position="198"/>
    </location>
</feature>
<feature type="transmembrane region" description="Helical" evidence="1">
    <location>
        <begin position="95"/>
        <end position="115"/>
    </location>
</feature>
<feature type="transmembrane region" description="Helical" evidence="1">
    <location>
        <begin position="260"/>
        <end position="279"/>
    </location>
</feature>